<keyword evidence="4" id="KW-1185">Reference proteome</keyword>
<evidence type="ECO:0000256" key="2">
    <source>
        <dbReference type="ARBA" id="ARBA00023315"/>
    </source>
</evidence>
<organism evidence="3 4">
    <name type="scientific">Rhodococcus triatomae</name>
    <dbReference type="NCBI Taxonomy" id="300028"/>
    <lineage>
        <taxon>Bacteria</taxon>
        <taxon>Bacillati</taxon>
        <taxon>Actinomycetota</taxon>
        <taxon>Actinomycetes</taxon>
        <taxon>Mycobacteriales</taxon>
        <taxon>Nocardiaceae</taxon>
        <taxon>Rhodococcus</taxon>
    </lineage>
</organism>
<protein>
    <submittedName>
        <fullName evidence="3">Acetyltransferase (GNAT) family protein</fullName>
    </submittedName>
</protein>
<dbReference type="GO" id="GO:0016747">
    <property type="term" value="F:acyltransferase activity, transferring groups other than amino-acyl groups"/>
    <property type="evidence" value="ECO:0007669"/>
    <property type="project" value="InterPro"/>
</dbReference>
<dbReference type="OrthoDB" id="70840at2"/>
<name>A0A1G8DTH9_9NOCA</name>
<dbReference type="PANTHER" id="PTHR43877">
    <property type="entry name" value="AMINOALKYLPHOSPHONATE N-ACETYLTRANSFERASE-RELATED-RELATED"/>
    <property type="match status" value="1"/>
</dbReference>
<dbReference type="SUPFAM" id="SSF55729">
    <property type="entry name" value="Acyl-CoA N-acyltransferases (Nat)"/>
    <property type="match status" value="1"/>
</dbReference>
<accession>A0A1G8DTH9</accession>
<dbReference type="Proteomes" id="UP000183263">
    <property type="component" value="Unassembled WGS sequence"/>
</dbReference>
<dbReference type="InterPro" id="IPR016181">
    <property type="entry name" value="Acyl_CoA_acyltransferase"/>
</dbReference>
<keyword evidence="1 3" id="KW-0808">Transferase</keyword>
<gene>
    <name evidence="3" type="ORF">SAMN05444695_102404</name>
</gene>
<keyword evidence="2" id="KW-0012">Acyltransferase</keyword>
<sequence length="152" mass="16549">MAPLHRTTPSDPWFVSLTTALDADLRARYGEAQDAYDAHNEMDPTARVVVAVAGAVPVGCGAFRHHAEGLVEIKRMFVVPGARGQGTAREILAELEKWAAADGYTGAVLETGRFQPESLTLYARAGYTRVENYGPYIDMPMSVCLSKSFERA</sequence>
<dbReference type="InterPro" id="IPR050832">
    <property type="entry name" value="Bact_Acetyltransf"/>
</dbReference>
<dbReference type="AlphaFoldDB" id="A0A1G8DTH9"/>
<dbReference type="Pfam" id="PF00583">
    <property type="entry name" value="Acetyltransf_1"/>
    <property type="match status" value="1"/>
</dbReference>
<dbReference type="InterPro" id="IPR000182">
    <property type="entry name" value="GNAT_dom"/>
</dbReference>
<dbReference type="PANTHER" id="PTHR43877:SF2">
    <property type="entry name" value="AMINOALKYLPHOSPHONATE N-ACETYLTRANSFERASE-RELATED"/>
    <property type="match status" value="1"/>
</dbReference>
<evidence type="ECO:0000313" key="4">
    <source>
        <dbReference type="Proteomes" id="UP000183263"/>
    </source>
</evidence>
<evidence type="ECO:0000313" key="3">
    <source>
        <dbReference type="EMBL" id="SDH61016.1"/>
    </source>
</evidence>
<reference evidence="3 4" key="1">
    <citation type="submission" date="2016-10" db="EMBL/GenBank/DDBJ databases">
        <authorList>
            <person name="de Groot N.N."/>
        </authorList>
    </citation>
    <scope>NUCLEOTIDE SEQUENCE [LARGE SCALE GENOMIC DNA]</scope>
    <source>
        <strain evidence="3 4">DSM 44892</strain>
    </source>
</reference>
<dbReference type="RefSeq" id="WP_072739278.1">
    <property type="nucleotide sequence ID" value="NZ_CP048813.1"/>
</dbReference>
<evidence type="ECO:0000256" key="1">
    <source>
        <dbReference type="ARBA" id="ARBA00022679"/>
    </source>
</evidence>
<dbReference type="EMBL" id="FNDN01000002">
    <property type="protein sequence ID" value="SDH61016.1"/>
    <property type="molecule type" value="Genomic_DNA"/>
</dbReference>
<dbReference type="PROSITE" id="PS51186">
    <property type="entry name" value="GNAT"/>
    <property type="match status" value="1"/>
</dbReference>
<dbReference type="CDD" id="cd04301">
    <property type="entry name" value="NAT_SF"/>
    <property type="match status" value="1"/>
</dbReference>
<proteinExistence type="predicted"/>
<dbReference type="Gene3D" id="3.40.630.30">
    <property type="match status" value="1"/>
</dbReference>